<protein>
    <recommendedName>
        <fullName evidence="4 10">Midasin</fullName>
    </recommendedName>
</protein>
<feature type="compositionally biased region" description="Acidic residues" evidence="12">
    <location>
        <begin position="4566"/>
        <end position="4585"/>
    </location>
</feature>
<keyword evidence="6 10" id="KW-0547">Nucleotide-binding</keyword>
<evidence type="ECO:0000256" key="9">
    <source>
        <dbReference type="ARBA" id="ARBA00023242"/>
    </source>
</evidence>
<evidence type="ECO:0000256" key="10">
    <source>
        <dbReference type="PIRNR" id="PIRNR010340"/>
    </source>
</evidence>
<dbReference type="SUPFAM" id="SSF53300">
    <property type="entry name" value="vWA-like"/>
    <property type="match status" value="1"/>
</dbReference>
<feature type="domain" description="VWFA" evidence="13">
    <location>
        <begin position="4734"/>
        <end position="4935"/>
    </location>
</feature>
<comment type="subcellular location">
    <subcellularLocation>
        <location evidence="1">Nucleus</location>
        <location evidence="1">Nucleolus</location>
    </subcellularLocation>
    <subcellularLocation>
        <location evidence="2">Nucleus</location>
        <location evidence="2">Nucleoplasm</location>
    </subcellularLocation>
</comment>
<keyword evidence="7 10" id="KW-0067">ATP-binding</keyword>
<feature type="compositionally biased region" description="Basic and acidic residues" evidence="12">
    <location>
        <begin position="4326"/>
        <end position="4342"/>
    </location>
</feature>
<dbReference type="Pfam" id="PF17865">
    <property type="entry name" value="AAA_lid_5"/>
    <property type="match status" value="1"/>
</dbReference>
<dbReference type="SMART" id="SM00327">
    <property type="entry name" value="VWA"/>
    <property type="match status" value="1"/>
</dbReference>
<evidence type="ECO:0000256" key="8">
    <source>
        <dbReference type="ARBA" id="ARBA00023186"/>
    </source>
</evidence>
<dbReference type="GO" id="GO:0030687">
    <property type="term" value="C:preribosome, large subunit precursor"/>
    <property type="evidence" value="ECO:0007669"/>
    <property type="project" value="TreeGrafter"/>
</dbReference>
<dbReference type="Pfam" id="PF07728">
    <property type="entry name" value="AAA_5"/>
    <property type="match status" value="9"/>
</dbReference>
<organism evidence="14 15">
    <name type="scientific">Podospora appendiculata</name>
    <dbReference type="NCBI Taxonomy" id="314037"/>
    <lineage>
        <taxon>Eukaryota</taxon>
        <taxon>Fungi</taxon>
        <taxon>Dikarya</taxon>
        <taxon>Ascomycota</taxon>
        <taxon>Pezizomycotina</taxon>
        <taxon>Sordariomycetes</taxon>
        <taxon>Sordariomycetidae</taxon>
        <taxon>Sordariales</taxon>
        <taxon>Podosporaceae</taxon>
        <taxon>Podospora</taxon>
    </lineage>
</organism>
<dbReference type="PANTHER" id="PTHR48103:SF2">
    <property type="entry name" value="MIDASIN"/>
    <property type="match status" value="1"/>
</dbReference>
<feature type="compositionally biased region" description="Acidic residues" evidence="12">
    <location>
        <begin position="4156"/>
        <end position="4186"/>
    </location>
</feature>
<keyword evidence="15" id="KW-1185">Reference proteome</keyword>
<evidence type="ECO:0000256" key="6">
    <source>
        <dbReference type="ARBA" id="ARBA00022741"/>
    </source>
</evidence>
<feature type="compositionally biased region" description="Basic and acidic residues" evidence="12">
    <location>
        <begin position="4514"/>
        <end position="4525"/>
    </location>
</feature>
<evidence type="ECO:0000256" key="1">
    <source>
        <dbReference type="ARBA" id="ARBA00004604"/>
    </source>
</evidence>
<evidence type="ECO:0000256" key="11">
    <source>
        <dbReference type="SAM" id="Coils"/>
    </source>
</evidence>
<accession>A0AAE0X1B2</accession>
<dbReference type="FunFam" id="3.40.50.300:FF:001368">
    <property type="entry name" value="Midasin"/>
    <property type="match status" value="1"/>
</dbReference>
<dbReference type="InterPro" id="IPR012099">
    <property type="entry name" value="Midasin"/>
</dbReference>
<dbReference type="GO" id="GO:0016887">
    <property type="term" value="F:ATP hydrolysis activity"/>
    <property type="evidence" value="ECO:0007669"/>
    <property type="project" value="InterPro"/>
</dbReference>
<feature type="compositionally biased region" description="Acidic residues" evidence="12">
    <location>
        <begin position="4624"/>
        <end position="4634"/>
    </location>
</feature>
<feature type="compositionally biased region" description="Basic and acidic residues" evidence="12">
    <location>
        <begin position="4226"/>
        <end position="4249"/>
    </location>
</feature>
<feature type="region of interest" description="Disordered" evidence="12">
    <location>
        <begin position="4079"/>
        <end position="4113"/>
    </location>
</feature>
<evidence type="ECO:0000256" key="2">
    <source>
        <dbReference type="ARBA" id="ARBA00004642"/>
    </source>
</evidence>
<dbReference type="Pfam" id="PF17867">
    <property type="entry name" value="AAA_lid_7"/>
    <property type="match status" value="3"/>
</dbReference>
<name>A0AAE0X1B2_9PEZI</name>
<dbReference type="FunFam" id="3.40.50.300:FF:000712">
    <property type="entry name" value="Midasin"/>
    <property type="match status" value="1"/>
</dbReference>
<keyword evidence="11" id="KW-0175">Coiled coil</keyword>
<dbReference type="SMART" id="SM00382">
    <property type="entry name" value="AAA"/>
    <property type="match status" value="6"/>
</dbReference>
<keyword evidence="8 10" id="KW-0143">Chaperone</keyword>
<feature type="compositionally biased region" description="Basic and acidic residues" evidence="12">
    <location>
        <begin position="4080"/>
        <end position="4092"/>
    </location>
</feature>
<feature type="compositionally biased region" description="Acidic residues" evidence="12">
    <location>
        <begin position="4417"/>
        <end position="4429"/>
    </location>
</feature>
<evidence type="ECO:0000259" key="13">
    <source>
        <dbReference type="PROSITE" id="PS50234"/>
    </source>
</evidence>
<gene>
    <name evidence="14" type="ORF">B0T22DRAFT_414015</name>
</gene>
<evidence type="ECO:0000256" key="5">
    <source>
        <dbReference type="ARBA" id="ARBA00022553"/>
    </source>
</evidence>
<feature type="compositionally biased region" description="Acidic residues" evidence="12">
    <location>
        <begin position="4250"/>
        <end position="4261"/>
    </location>
</feature>
<dbReference type="InterPro" id="IPR011704">
    <property type="entry name" value="ATPase_dyneun-rel_AAA"/>
</dbReference>
<dbReference type="PIRSF" id="PIRSF010340">
    <property type="entry name" value="Midasin"/>
    <property type="match status" value="1"/>
</dbReference>
<feature type="coiled-coil region" evidence="11">
    <location>
        <begin position="2927"/>
        <end position="2954"/>
    </location>
</feature>
<dbReference type="CDD" id="cd00009">
    <property type="entry name" value="AAA"/>
    <property type="match status" value="3"/>
</dbReference>
<evidence type="ECO:0000256" key="7">
    <source>
        <dbReference type="ARBA" id="ARBA00022840"/>
    </source>
</evidence>
<evidence type="ECO:0000256" key="3">
    <source>
        <dbReference type="ARBA" id="ARBA00007188"/>
    </source>
</evidence>
<feature type="compositionally biased region" description="Acidic residues" evidence="12">
    <location>
        <begin position="4290"/>
        <end position="4325"/>
    </location>
</feature>
<proteinExistence type="inferred from homology"/>
<comment type="caution">
    <text evidence="14">The sequence shown here is derived from an EMBL/GenBank/DDBJ whole genome shotgun (WGS) entry which is preliminary data.</text>
</comment>
<dbReference type="InterPro" id="IPR040848">
    <property type="entry name" value="AAA_lid_7"/>
</dbReference>
<dbReference type="Pfam" id="PF21108">
    <property type="entry name" value="MDN1_4th"/>
    <property type="match status" value="1"/>
</dbReference>
<sequence length="4945" mass="551005">MAMIDVSRQRASLLGDTAILAVLPDEVRLIIQDHKSTQLLDAIANAALTATDGVFTHFESVFADICARWVLSYTKLDVRVLAAFARILPFAPSLSVFLTTHLQRGPGGAGALEFLDLTSFRHEDHLLAVLLALWRLNNFGKSTYSALSRPSQIQALFVHQNPAVRYLAVRIFCQLHDAADLKVEALLGKHIAKDTSLVADLDGRKADYAFLSLYEDSRGREIRALRSRIQAQSAEPLQPSIPMQNLTPLVVKYGETVLPRPLGPVTTPSSLALTPTTVENLETLSSLLQRPGPVLLHGLSGSGKTSLVHEIARELGKQSELVTLHLNEQTDAKMLLGLYTTDAKPGSFQWRPGVLTTAVKEGRWVLIEDLDRAPTEVMSTLLPLIERGELLIPGRGERIQASDGFRMFATVRTLLGMNDKESLPSLIGMRLWQPVHVKALPHNDLRDVIGGRYPLLQKYIDGVLSVFDRLIASTSGSTRLALGRMVIERPFGTRDLLKWCGRLDEILRAAGCKSGEEPITDTTRDRMFLEAVDCFAGGVQEISTRNFLIAAIAKEMQLSPERVQHYLTSYVPELTDSESRLTVGRVSFVKSRRSSRLTKSKRPFATTTHAKRLLEQIAVAVRHREPLLLVGETGIGKTTVVQQLAESLGNHLVAVNLSQQSEAGDLLGGFKPVSSQSLAMPLKEEFEDLFEKTGVSAEKNKEYLDRINRKFAKGKWREVSKEWRKAPKMFETILEKVESTQARASAEIAAEVEGADAQPAKRRKVDSSKLQRLRDLKQRWDTFSQSLDQFDRQIMSGPGGFAFAFVEGKIVKAMRNGDWVLLDEINLASPDTLESVAGLFQTAPSLLLSEKGDMERIQAHPNFRIIGAMNPATDVGKRDLPLGLRSRFTEIYVSSPDRDKKDLLTIIKTYLNGNNSSIDRLSDDVADLYLEIKKRAELKMLVDQANEVPHFSLRTLTRVLTYANDVCPFYGLDRAIYEGFCMGFTTLLSEESERTVMPLIRQHLLKRSNILTTPPKRPIDGRSYVNFRNTAKDHQYWLLQGAQAPIERDDYIITPYVERNLLNLVRATSTRRYPILIQGPTSSGKTSMIEYLANYTGNKFVRINNHEHTDLQEYLGTYISDSEGKLRFQEGLLVQAMREGSWIVLDELNLAPTDVLEALNRLLDDNRELLIPETQEIVRPSENFCLFATQNPPGLYGGRKMLSRAFRNRFLELHFDDIPENELETILQKRSRNTAPSDCRRIVSVYKQLTRLRQESRVFEQKNSFATLRDLFRWALRGAETRQDIAENGFMLLAERVRKQEEREEVKKVIEEVFKVTINPNLLYDRNVTPEFSLATNSQGVIWTKAMRRLYVLVKHAIQNNEPVLLVGETGCGKTTVCQLLAEFEKQTLHIVNAHQNTETGDLIGSQRPVRNRGAILDALFQDLKEAAGLLEHSSESVEELQAWYRSLTPTDLAKLPEPLRAKIKSATGKSKALFEWSDGSLVHAMKEGSYFLLDEISLADDSVLERLNSVLEPHRSILLAEKGVDDSFIRAVEGFQFFATMNPGGDFGKRELSPALRNRFTEIWVPSLSEEDDVHDIIVSKLDVRYQVQGSGKSRPVSRVIVEFSSWFGKTFRPSSATAFSVRDILAWVHFMNTCQFSSAELALLHGAAMVFIDTIGANPSALISVDPRTMEAQRHLCLEKLSELSGCDLIPQYLEVPQIQMDQHRLSIGEFSIARSVPEDAVDAGDEFGVPTTKMNAMRVIRALQGTKPILLEGNPGVGKTTLVMALARACGKPLTRINLSDQTDLMDLFGTDVPVEGAEAGNFAWQNAPFLEAMQNGSWVLLDEMNLASQTVLEGLNACLDHRGEVYIAELDQVFKRHPDFKLFAAQNPHSQGGGRKGLPSSFVNRFIVVYSDVFTKEDLMHITAKKFDKIGEKTQRQLIEFIARLDNDVVTDRAFGSQGSPWEFNLRDTLRWGNLLTSQDALLAGRKPDDFLDVIIRQRFRTERDRQEVNKLFANVFERVPEGHGLYHDINPHHSQVGLASIQRNTMSQPTPFPSIDPVPRLPEIESILIAIEQDLPCILVGSSGSGKSSLLDHVAALAGKPLVIFPLNADVDTMDLIGGFEQADPHREVLACLSKVQHALLEEILRTVPNTICDAAVDLMGALKSLTGDEQHYADILKMIEDLQDEPVTDDLAALLSEAADLLCKPLTIENPRFEWLDGVIVRAVQSGAWLVLDNANLCSASVLDRLNSLLERPNGTLSINEHSGPGGQPRIVETHPDFRIFLTVDPRYGELSRAMRNRSVEIYLDGTPPRTASMDQITPVDGGLQRYHTATRILNEAAQEDMLVPLAFDMLSLNDTKNLKGFMQTTGENQEGASSFSLLHSPTAHQRLGQLVSYTESQDAAPLRQALSNLYISPPDKRMLMLMPLHPLINSPMIPVVEQGREGLAAWLASCYEFYLDIGSSQTAMEAQLVKVNLSKPSLMNRLQRSWVADKVASLSRDSTVNAGRFLLSVLREVKKYLLEHVDEAGAWKERRSVLRRLMLFWKRTFESLIATTFEEARFQAHLTQGSSLLQHSLSALQDSGDRKMLSTLFQCLERDFVVGFKLSTGLSMEILWNKLRPDPIPDLKTLEQVVEMERLADRFDSLRWRADASISTLRTVQDAMTRAYSFVRTGKGDASGLVKELETEISTLEAGIGQHPGSHQPFFAASFEALRQTLVLHQVSQNSSVLPGSSDVVVLSNMPTTALMRLQSPKKTTLQLVDYILAQNSEVHPWAGTMSRSLLLKYDASTSASLQELRSLEVEMPIMGKALAQASEALATNPLAKTERLLLGLMEEVLCAHGDACKGRVLPLYEELLNGLDFSTVEISDVASWLEQGVLSAPLESDWPAYLIEIFRKHFYKALMALAAAEKGLRPRSAYTSIAWVQFSLACVKLFVPDKIFDPHHRAQIELEEHREMYESLQQQITALEAFELAFTGQKTSLRSKLLTEEVEGLGEPPSVQSIYRPGGAELRGLQGEFNNVLNALVQSDVSVSHLRSISTLSTEATEEMALVEQNLVALIGRFSGRFNAYQDLTMPLVSFLRCLQMGLSVGQGSVASILQNEGDSMSLVAITPFLNGTAWRANTSSLPLSTLEFLSFVQAVAAVEGLKNIPAYLRRSLHDSLASFHESWSKKLDADRREEEERTNLFKFKGSLEDEQEFDQEEFDQLFPDYDAPEDDDAPKKKVVQRGNRDLSVLVAEAHEKIFLTPQDPQLSIRGLCTQVARKFAREKRHTLVGEPELDAQLLPATILVFEEQQKAFGSNVDSANYNFYTDANLIEVRKLLTLINSIKKRFQDLQMVDEIGHHQTLADVVMACGKVLEMSINDPLAALIAPVERLHSFVYEWQEGGWAAQVHKATVLYDRLRDTICDWRRLELSSWSRLLEMEAKKCHDAAKSWWFIAYASVILEPCERLRLGEDLKDYSVSLLGTLEKYFQDANLGQFAPRLNLLRQLKSQLDILMLDVPALVTIRDAVQNFIAYYSRYERKIADSIAASRAPLDRSMKDVLLLSKWRDKNIDALRDSAKRSHQKLFRLVRKFRFALGQPINAIIAQGLPEEDHTKNAFSQVLAISEATADKEAIALCRQLVSGIDDHPQWGRLSNIGTVLKAMSKHGSLPVSEADFPGTVDEYLTDLVSSMVELKKETPGLLTDENKALVKHLKTRKTVLYSDTLKMLRAMGFSRSIGTTSLRRQETTQQVLVGSGLVPYLSGSSLAAIEYFYHKTLDLAPRFRLAANEHSDELSRDVIHRSIGYLEGVLYVMFRQRQYLSRATQTERSLDQCITFVKELSASNGRAVESKKSLTNYLRVTPWLIQILKAGIHLAGVHGKLGHSDNADICTKLGGWVEIFTALAGAQVKLPQLPAGFGSPAHDQLQVDVERELADLRKGLDALLVARPDMAFVIHQIQLWASTEIVGVASQVHHKTVNEFAESVMTLTSKILVALQSFRKTSQNLPLTTEDPTWFVSYSGGLEKSIDALHMPKIVEEIEQVIQLSKSAGASQFDAVSPATALLRAVLPVLEQYAFSCQQNLGQYGEVHRTACRLGYTLSNSFVQIAAQGFCSPQEKDDEKSGESGKVESGTGLGDGQGADDISKDIEPDEDLSDLAQEPNAEKNEDMENQKDAIDMGEDDMEGDMGSVAGEDEEEEDGSEGEDGDDDIENEEAGDVDDLDPTAVDEKMWDGSGEDDAEKDQKGDKAAGQKDDEQTAADEPDNKQKQDDQNDQNDKGPEEGAEKGEEDDAEAEAGQEAEGAPQEELNHQDQNVQENDTLALPEDMNIDLDDDESVTDDGDNLDDLSDAEKEEEGEVDDDAPENKSDDGRPEDGRDEGTPEIESDDEEEANAAGQDEAEDMDVDENEEEEKDDAEDAEAPEDKDKPSALPEDQAVSDQDNAAPSDVRTGGGQAEDDGDNMQDETAENQSAQKEQGALAQQPAEQDSAPGEKGAASRSDQEQGPSGEQENDAQDSQPFKKLGDALERWYNTQKDIRSADDKQEDTQTPADDMARMEFQHLQDENAEADTQALGTATDEELRPVDDAMAIDTEMEDNGNQIMPDMDEEEVDRMQDVDMDDADPAETHDAPKTERDETRSGVATRQGAPEGDDDDITKPQLDASDDESEDEKIEETSTQLSTTHITDPETSLRDFSEALDMWVSFQTKTHPLSLSLSSQLRLILTPSQSTKLSGSFRTGKRLNIKKIIPYIASSYKRDKIWMRRSIPSKRAYQILLCVDDSSSMGDNSSGPLALESLVMMARALTMLEVGQVGVLSFGTNVAVAHALTDPFASHDAGARVLQHFTFKQQGTDMVRLLRTTIDHFREARFVQPGNAGEDLWQLALILSDGLVQSKDHARLRPLLREAMEQRVMVVFIVIDDANNDKKGHSVLELKEARFGPDGIPVINRYLDSFPFPYYLIVHHLDDLPGALAALLRTWFAEVNA</sequence>
<dbReference type="InterPro" id="IPR003593">
    <property type="entry name" value="AAA+_ATPase"/>
</dbReference>
<evidence type="ECO:0000313" key="15">
    <source>
        <dbReference type="Proteomes" id="UP001270362"/>
    </source>
</evidence>
<comment type="similarity">
    <text evidence="3 10">Belongs to the midasin family.</text>
</comment>
<keyword evidence="5" id="KW-0597">Phosphoprotein</keyword>
<reference evidence="14" key="2">
    <citation type="submission" date="2023-06" db="EMBL/GenBank/DDBJ databases">
        <authorList>
            <consortium name="Lawrence Berkeley National Laboratory"/>
            <person name="Haridas S."/>
            <person name="Hensen N."/>
            <person name="Bonometti L."/>
            <person name="Westerberg I."/>
            <person name="Brannstrom I.O."/>
            <person name="Guillou S."/>
            <person name="Cros-Aarteil S."/>
            <person name="Calhoun S."/>
            <person name="Kuo A."/>
            <person name="Mondo S."/>
            <person name="Pangilinan J."/>
            <person name="Riley R."/>
            <person name="Labutti K."/>
            <person name="Andreopoulos B."/>
            <person name="Lipzen A."/>
            <person name="Chen C."/>
            <person name="Yanf M."/>
            <person name="Daum C."/>
            <person name="Ng V."/>
            <person name="Clum A."/>
            <person name="Steindorff A."/>
            <person name="Ohm R."/>
            <person name="Martin F."/>
            <person name="Silar P."/>
            <person name="Natvig D."/>
            <person name="Lalanne C."/>
            <person name="Gautier V."/>
            <person name="Ament-Velasquez S.L."/>
            <person name="Kruys A."/>
            <person name="Hutchinson M.I."/>
            <person name="Powell A.J."/>
            <person name="Barry K."/>
            <person name="Miller A.N."/>
            <person name="Grigoriev I.V."/>
            <person name="Debuchy R."/>
            <person name="Gladieux P."/>
            <person name="Thoren M.H."/>
            <person name="Johannesson H."/>
        </authorList>
    </citation>
    <scope>NUCLEOTIDE SEQUENCE</scope>
    <source>
        <strain evidence="14">CBS 314.62</strain>
    </source>
</reference>
<evidence type="ECO:0000256" key="12">
    <source>
        <dbReference type="SAM" id="MobiDB-lite"/>
    </source>
</evidence>
<dbReference type="GO" id="GO:0005730">
    <property type="term" value="C:nucleolus"/>
    <property type="evidence" value="ECO:0007669"/>
    <property type="project" value="UniProtKB-SubCell"/>
</dbReference>
<feature type="compositionally biased region" description="Basic and acidic residues" evidence="12">
    <location>
        <begin position="4496"/>
        <end position="4507"/>
    </location>
</feature>
<dbReference type="InterPro" id="IPR027417">
    <property type="entry name" value="P-loop_NTPase"/>
</dbReference>
<dbReference type="InterPro" id="IPR002035">
    <property type="entry name" value="VWF_A"/>
</dbReference>
<feature type="compositionally biased region" description="Acidic residues" evidence="12">
    <location>
        <begin position="4343"/>
        <end position="4383"/>
    </location>
</feature>
<dbReference type="Proteomes" id="UP001270362">
    <property type="component" value="Unassembled WGS sequence"/>
</dbReference>
<evidence type="ECO:0000313" key="14">
    <source>
        <dbReference type="EMBL" id="KAK3682642.1"/>
    </source>
</evidence>
<dbReference type="GO" id="GO:0005654">
    <property type="term" value="C:nucleoplasm"/>
    <property type="evidence" value="ECO:0007669"/>
    <property type="project" value="UniProtKB-SubCell"/>
</dbReference>
<dbReference type="InterPro" id="IPR036465">
    <property type="entry name" value="vWFA_dom_sf"/>
</dbReference>
<feature type="region of interest" description="Disordered" evidence="12">
    <location>
        <begin position="4142"/>
        <end position="4650"/>
    </location>
</feature>
<dbReference type="GO" id="GO:0005524">
    <property type="term" value="F:ATP binding"/>
    <property type="evidence" value="ECO:0007669"/>
    <property type="project" value="UniProtKB-KW"/>
</dbReference>
<dbReference type="EMBL" id="JAULSO010000005">
    <property type="protein sequence ID" value="KAK3682642.1"/>
    <property type="molecule type" value="Genomic_DNA"/>
</dbReference>
<dbReference type="SUPFAM" id="SSF52540">
    <property type="entry name" value="P-loop containing nucleoside triphosphate hydrolases"/>
    <property type="match status" value="6"/>
</dbReference>
<feature type="compositionally biased region" description="Basic and acidic residues" evidence="12">
    <location>
        <begin position="4205"/>
        <end position="4219"/>
    </location>
</feature>
<dbReference type="FunFam" id="3.40.50.300:FF:000142">
    <property type="entry name" value="Midasin"/>
    <property type="match status" value="1"/>
</dbReference>
<dbReference type="FunFam" id="3.40.50.300:FF:000582">
    <property type="entry name" value="Midasin"/>
    <property type="match status" value="1"/>
</dbReference>
<dbReference type="PROSITE" id="PS50234">
    <property type="entry name" value="VWFA"/>
    <property type="match status" value="1"/>
</dbReference>
<dbReference type="GO" id="GO:0000055">
    <property type="term" value="P:ribosomal large subunit export from nucleus"/>
    <property type="evidence" value="ECO:0007669"/>
    <property type="project" value="TreeGrafter"/>
</dbReference>
<dbReference type="GO" id="GO:0000027">
    <property type="term" value="P:ribosomal large subunit assembly"/>
    <property type="evidence" value="ECO:0007669"/>
    <property type="project" value="InterPro"/>
</dbReference>
<feature type="compositionally biased region" description="Basic and acidic residues" evidence="12">
    <location>
        <begin position="4586"/>
        <end position="4600"/>
    </location>
</feature>
<dbReference type="Gene3D" id="3.40.50.410">
    <property type="entry name" value="von Willebrand factor, type A domain"/>
    <property type="match status" value="1"/>
</dbReference>
<dbReference type="Gene3D" id="3.40.50.300">
    <property type="entry name" value="P-loop containing nucleotide triphosphate hydrolases"/>
    <property type="match status" value="6"/>
</dbReference>
<reference evidence="14" key="1">
    <citation type="journal article" date="2023" name="Mol. Phylogenet. Evol.">
        <title>Genome-scale phylogeny and comparative genomics of the fungal order Sordariales.</title>
        <authorList>
            <person name="Hensen N."/>
            <person name="Bonometti L."/>
            <person name="Westerberg I."/>
            <person name="Brannstrom I.O."/>
            <person name="Guillou S."/>
            <person name="Cros-Aarteil S."/>
            <person name="Calhoun S."/>
            <person name="Haridas S."/>
            <person name="Kuo A."/>
            <person name="Mondo S."/>
            <person name="Pangilinan J."/>
            <person name="Riley R."/>
            <person name="LaButti K."/>
            <person name="Andreopoulos B."/>
            <person name="Lipzen A."/>
            <person name="Chen C."/>
            <person name="Yan M."/>
            <person name="Daum C."/>
            <person name="Ng V."/>
            <person name="Clum A."/>
            <person name="Steindorff A."/>
            <person name="Ohm R.A."/>
            <person name="Martin F."/>
            <person name="Silar P."/>
            <person name="Natvig D.O."/>
            <person name="Lalanne C."/>
            <person name="Gautier V."/>
            <person name="Ament-Velasquez S.L."/>
            <person name="Kruys A."/>
            <person name="Hutchinson M.I."/>
            <person name="Powell A.J."/>
            <person name="Barry K."/>
            <person name="Miller A.N."/>
            <person name="Grigoriev I.V."/>
            <person name="Debuchy R."/>
            <person name="Gladieux P."/>
            <person name="Hiltunen Thoren M."/>
            <person name="Johannesson H."/>
        </authorList>
    </citation>
    <scope>NUCLEOTIDE SEQUENCE</scope>
    <source>
        <strain evidence="14">CBS 314.62</strain>
    </source>
</reference>
<comment type="function">
    <text evidence="10">Nuclear chaperone required for maturation and nuclear export of pre-60S ribosome subunits.</text>
</comment>
<keyword evidence="9 10" id="KW-0539">Nucleus</keyword>
<dbReference type="PANTHER" id="PTHR48103">
    <property type="entry name" value="MIDASIN-RELATED"/>
    <property type="match status" value="1"/>
</dbReference>
<dbReference type="InterPro" id="IPR041190">
    <property type="entry name" value="Midasin_AAA_lid_5"/>
</dbReference>
<dbReference type="InterPro" id="IPR048617">
    <property type="entry name" value="MDN1_AAA_lid_4"/>
</dbReference>
<evidence type="ECO:0000256" key="4">
    <source>
        <dbReference type="ARBA" id="ARBA00017143"/>
    </source>
</evidence>